<proteinExistence type="predicted"/>
<keyword evidence="3" id="KW-1185">Reference proteome</keyword>
<reference evidence="2 3" key="1">
    <citation type="submission" date="2016-12" db="EMBL/GenBank/DDBJ databases">
        <title>Genome sequencing of Methylocaldum marinum.</title>
        <authorList>
            <person name="Takeuchi M."/>
            <person name="Kamagata Y."/>
            <person name="Hiraoka S."/>
            <person name="Oshima K."/>
            <person name="Hattori M."/>
            <person name="Iwasaki W."/>
        </authorList>
    </citation>
    <scope>NUCLEOTIDE SEQUENCE [LARGE SCALE GENOMIC DNA]</scope>
    <source>
        <strain evidence="2 3">S8</strain>
    </source>
</reference>
<dbReference type="OrthoDB" id="9762420at2"/>
<dbReference type="SUPFAM" id="SSF69255">
    <property type="entry name" value="gp5 N-terminal domain-like"/>
    <property type="match status" value="1"/>
</dbReference>
<dbReference type="KEGG" id="mmai:sS8_4272"/>
<dbReference type="EMBL" id="AP017928">
    <property type="protein sequence ID" value="BBA36202.1"/>
    <property type="molecule type" value="Genomic_DNA"/>
</dbReference>
<dbReference type="Pfam" id="PF04717">
    <property type="entry name" value="Phage_base_V"/>
    <property type="match status" value="1"/>
</dbReference>
<dbReference type="InterPro" id="IPR006531">
    <property type="entry name" value="Gp5/Vgr_OB"/>
</dbReference>
<dbReference type="RefSeq" id="WP_119631420.1">
    <property type="nucleotide sequence ID" value="NZ_AP017928.1"/>
</dbReference>
<dbReference type="AlphaFoldDB" id="A0A250KX76"/>
<evidence type="ECO:0000313" key="2">
    <source>
        <dbReference type="EMBL" id="BBA36202.1"/>
    </source>
</evidence>
<organism evidence="2 3">
    <name type="scientific">Methylocaldum marinum</name>
    <dbReference type="NCBI Taxonomy" id="1432792"/>
    <lineage>
        <taxon>Bacteria</taxon>
        <taxon>Pseudomonadati</taxon>
        <taxon>Pseudomonadota</taxon>
        <taxon>Gammaproteobacteria</taxon>
        <taxon>Methylococcales</taxon>
        <taxon>Methylococcaceae</taxon>
        <taxon>Methylocaldum</taxon>
    </lineage>
</organism>
<sequence>MNDVTANAAEGRTQYYGKYRGTVVDNVDPNKRGRLQVTVPAVLDTKQVWAMPCVPYAGPSLGFYAMPEVGTGVWIEFEAGDVSYPIWTGCFWAENDVDQADADPRIKFFKTRKFTLRIDDGNGEIIIENDSGSQIKLTAQEILHKSSTVRQEAAGGRKTELSAASYKVNDGAMEVL</sequence>
<feature type="domain" description="Gp5/Type VI secretion system Vgr protein OB-fold" evidence="1">
    <location>
        <begin position="19"/>
        <end position="92"/>
    </location>
</feature>
<accession>A0A250KX76</accession>
<dbReference type="Proteomes" id="UP000266313">
    <property type="component" value="Chromosome"/>
</dbReference>
<protein>
    <recommendedName>
        <fullName evidence="1">Gp5/Type VI secretion system Vgr protein OB-fold domain-containing protein</fullName>
    </recommendedName>
</protein>
<dbReference type="InterPro" id="IPR037026">
    <property type="entry name" value="Vgr_OB-fold_dom_sf"/>
</dbReference>
<dbReference type="Gene3D" id="2.40.50.230">
    <property type="entry name" value="Gp5 N-terminal domain"/>
    <property type="match status" value="1"/>
</dbReference>
<name>A0A250KX76_9GAMM</name>
<evidence type="ECO:0000259" key="1">
    <source>
        <dbReference type="Pfam" id="PF04717"/>
    </source>
</evidence>
<evidence type="ECO:0000313" key="3">
    <source>
        <dbReference type="Proteomes" id="UP000266313"/>
    </source>
</evidence>
<gene>
    <name evidence="2" type="ORF">sS8_4272</name>
</gene>